<evidence type="ECO:0000256" key="3">
    <source>
        <dbReference type="ARBA" id="ARBA00022729"/>
    </source>
</evidence>
<dbReference type="SUPFAM" id="SSF49478">
    <property type="entry name" value="Cna protein B-type domain"/>
    <property type="match status" value="1"/>
</dbReference>
<dbReference type="PANTHER" id="PTHR36108">
    <property type="entry name" value="COLOSSIN-B-RELATED"/>
    <property type="match status" value="1"/>
</dbReference>
<proteinExistence type="inferred from homology"/>
<comment type="caution">
    <text evidence="5">The sequence shown here is derived from an EMBL/GenBank/DDBJ whole genome shotgun (WGS) entry which is preliminary data.</text>
</comment>
<organism evidence="5 6">
    <name type="scientific">Actinoallomurus acaciae</name>
    <dbReference type="NCBI Taxonomy" id="502577"/>
    <lineage>
        <taxon>Bacteria</taxon>
        <taxon>Bacillati</taxon>
        <taxon>Actinomycetota</taxon>
        <taxon>Actinomycetes</taxon>
        <taxon>Streptosporangiales</taxon>
        <taxon>Thermomonosporaceae</taxon>
        <taxon>Actinoallomurus</taxon>
    </lineage>
</organism>
<evidence type="ECO:0000256" key="2">
    <source>
        <dbReference type="ARBA" id="ARBA00022525"/>
    </source>
</evidence>
<name>A0ABV5YWY8_9ACTN</name>
<gene>
    <name evidence="5" type="ORF">ACFFNX_44330</name>
</gene>
<keyword evidence="2" id="KW-0964">Secreted</keyword>
<dbReference type="PANTHER" id="PTHR36108:SF13">
    <property type="entry name" value="COLOSSIN-B-RELATED"/>
    <property type="match status" value="1"/>
</dbReference>
<keyword evidence="3" id="KW-0732">Signal</keyword>
<evidence type="ECO:0000256" key="1">
    <source>
        <dbReference type="ARBA" id="ARBA00007257"/>
    </source>
</evidence>
<evidence type="ECO:0000313" key="5">
    <source>
        <dbReference type="EMBL" id="MFB9839193.1"/>
    </source>
</evidence>
<accession>A0ABV5YWY8</accession>
<evidence type="ECO:0000256" key="4">
    <source>
        <dbReference type="SAM" id="MobiDB-lite"/>
    </source>
</evidence>
<keyword evidence="6" id="KW-1185">Reference proteome</keyword>
<evidence type="ECO:0000313" key="6">
    <source>
        <dbReference type="Proteomes" id="UP001589627"/>
    </source>
</evidence>
<keyword evidence="5" id="KW-0176">Collagen</keyword>
<protein>
    <submittedName>
        <fullName evidence="5">Collagen binding domain-containing protein</fullName>
    </submittedName>
</protein>
<dbReference type="InterPro" id="IPR013783">
    <property type="entry name" value="Ig-like_fold"/>
</dbReference>
<sequence length="276" mass="27796">SAAGPAQGVGRHAAPAVRDHAPARGSVIHGFVGSPDGVPASRAVLTLIDIQGHQLGRTSAGPDGRYELTTPGAGTYVLVASAEGHDPLASTLVVGDRPVEFDPILEGSAGLTGVVRDAHGEPVADARVVVTNLHGEVMTTGTTGADGGYAFSGLPSGTYTLAVSAATHRPIAVPVELNGARTDKEIELPAGARIGGTIQAEGRGPLPDARVTLVDAHGNVVDVTTTGPDGTYTFGDLTSGQYTITASGYPPVASAVVLNGKDEEAHDVWLSHQAGA</sequence>
<dbReference type="EMBL" id="JBHLZP010000658">
    <property type="protein sequence ID" value="MFB9839193.1"/>
    <property type="molecule type" value="Genomic_DNA"/>
</dbReference>
<dbReference type="RefSeq" id="WP_378212270.1">
    <property type="nucleotide sequence ID" value="NZ_JBHLZP010000658.1"/>
</dbReference>
<comment type="similarity">
    <text evidence="1">Belongs to the serine-aspartate repeat-containing protein (SDr) family.</text>
</comment>
<dbReference type="Gene3D" id="2.60.40.10">
    <property type="entry name" value="Immunoglobulins"/>
    <property type="match status" value="1"/>
</dbReference>
<dbReference type="InterPro" id="IPR008969">
    <property type="entry name" value="CarboxyPept-like_regulatory"/>
</dbReference>
<dbReference type="Pfam" id="PF13620">
    <property type="entry name" value="CarboxypepD_reg"/>
    <property type="match status" value="3"/>
</dbReference>
<dbReference type="Proteomes" id="UP001589627">
    <property type="component" value="Unassembled WGS sequence"/>
</dbReference>
<dbReference type="SUPFAM" id="SSF49464">
    <property type="entry name" value="Carboxypeptidase regulatory domain-like"/>
    <property type="match status" value="2"/>
</dbReference>
<dbReference type="Gene3D" id="2.60.40.1120">
    <property type="entry name" value="Carboxypeptidase-like, regulatory domain"/>
    <property type="match status" value="1"/>
</dbReference>
<feature type="region of interest" description="Disordered" evidence="4">
    <location>
        <begin position="1"/>
        <end position="20"/>
    </location>
</feature>
<reference evidence="5 6" key="1">
    <citation type="submission" date="2024-09" db="EMBL/GenBank/DDBJ databases">
        <authorList>
            <person name="Sun Q."/>
            <person name="Mori K."/>
        </authorList>
    </citation>
    <scope>NUCLEOTIDE SEQUENCE [LARGE SCALE GENOMIC DNA]</scope>
    <source>
        <strain evidence="5 6">TBRC 0563</strain>
    </source>
</reference>
<feature type="non-terminal residue" evidence="5">
    <location>
        <position position="1"/>
    </location>
</feature>